<dbReference type="PROSITE" id="PS50109">
    <property type="entry name" value="HIS_KIN"/>
    <property type="match status" value="1"/>
</dbReference>
<dbReference type="InterPro" id="IPR017205">
    <property type="entry name" value="Sig_transdc_His_kinase_ChrS"/>
</dbReference>
<dbReference type="GO" id="GO:0046983">
    <property type="term" value="F:protein dimerization activity"/>
    <property type="evidence" value="ECO:0007669"/>
    <property type="project" value="InterPro"/>
</dbReference>
<keyword evidence="9" id="KW-0479">Metal-binding</keyword>
<evidence type="ECO:0000256" key="8">
    <source>
        <dbReference type="ARBA" id="ARBA00022679"/>
    </source>
</evidence>
<name>L7KHW4_9ACTN</name>
<dbReference type="Gene3D" id="1.20.5.1930">
    <property type="match status" value="1"/>
</dbReference>
<dbReference type="InterPro" id="IPR050482">
    <property type="entry name" value="Sensor_HK_TwoCompSys"/>
</dbReference>
<comment type="caution">
    <text evidence="19">The sequence shown here is derived from an EMBL/GenBank/DDBJ whole genome shotgun (WGS) entry which is preliminary data.</text>
</comment>
<dbReference type="GO" id="GO:0005737">
    <property type="term" value="C:cytoplasm"/>
    <property type="evidence" value="ECO:0007669"/>
    <property type="project" value="UniProtKB-SubCell"/>
</dbReference>
<evidence type="ECO:0000256" key="13">
    <source>
        <dbReference type="ARBA" id="ARBA00023014"/>
    </source>
</evidence>
<evidence type="ECO:0000256" key="5">
    <source>
        <dbReference type="ARBA" id="ARBA00017322"/>
    </source>
</evidence>
<evidence type="ECO:0000259" key="18">
    <source>
        <dbReference type="PROSITE" id="PS50109"/>
    </source>
</evidence>
<evidence type="ECO:0000256" key="7">
    <source>
        <dbReference type="ARBA" id="ARBA00022490"/>
    </source>
</evidence>
<dbReference type="GO" id="GO:0051539">
    <property type="term" value="F:4 iron, 4 sulfur cluster binding"/>
    <property type="evidence" value="ECO:0007669"/>
    <property type="project" value="UniProtKB-KW"/>
</dbReference>
<feature type="transmembrane region" description="Helical" evidence="17">
    <location>
        <begin position="133"/>
        <end position="156"/>
    </location>
</feature>
<feature type="transmembrane region" description="Helical" evidence="17">
    <location>
        <begin position="69"/>
        <end position="102"/>
    </location>
</feature>
<feature type="region of interest" description="Disordered" evidence="16">
    <location>
        <begin position="381"/>
        <end position="404"/>
    </location>
</feature>
<comment type="function">
    <text evidence="14">Member of the two-component regulatory system NreB/NreC involved in the control of dissimilatory nitrate/nitrite reduction in response to oxygen. NreB functions as a direct oxygen sensor histidine kinase which is autophosphorylated, in the absence of oxygen, probably at the conserved histidine residue, and transfers its phosphate group probably to a conserved aspartate residue of NreC. NreB/NreC activates the expression of the nitrate (narGHJI) and nitrite (nir) reductase operons, as well as the putative nitrate transporter gene narT.</text>
</comment>
<comment type="catalytic activity">
    <reaction evidence="1">
        <text>ATP + protein L-histidine = ADP + protein N-phospho-L-histidine.</text>
        <dbReference type="EC" id="2.7.13.3"/>
    </reaction>
</comment>
<protein>
    <recommendedName>
        <fullName evidence="5">Oxygen sensor histidine kinase NreB</fullName>
        <ecNumber evidence="4">2.7.13.3</ecNumber>
    </recommendedName>
    <alternativeName>
        <fullName evidence="15">Nitrogen regulation protein B</fullName>
    </alternativeName>
</protein>
<evidence type="ECO:0000256" key="11">
    <source>
        <dbReference type="ARBA" id="ARBA00023004"/>
    </source>
</evidence>
<feature type="transmembrane region" description="Helical" evidence="17">
    <location>
        <begin position="20"/>
        <end position="37"/>
    </location>
</feature>
<evidence type="ECO:0000256" key="4">
    <source>
        <dbReference type="ARBA" id="ARBA00012438"/>
    </source>
</evidence>
<keyword evidence="17" id="KW-0812">Transmembrane</keyword>
<proteinExistence type="predicted"/>
<dbReference type="PANTHER" id="PTHR24421:SF62">
    <property type="entry name" value="SENSORY TRANSDUCTION HISTIDINE KINASE"/>
    <property type="match status" value="1"/>
</dbReference>
<evidence type="ECO:0000256" key="15">
    <source>
        <dbReference type="ARBA" id="ARBA00030800"/>
    </source>
</evidence>
<dbReference type="PRINTS" id="PR00344">
    <property type="entry name" value="BCTRLSENSOR"/>
</dbReference>
<keyword evidence="10 19" id="KW-0418">Kinase</keyword>
<keyword evidence="17" id="KW-1133">Transmembrane helix</keyword>
<dbReference type="Proteomes" id="UP000010988">
    <property type="component" value="Unassembled WGS sequence"/>
</dbReference>
<dbReference type="InterPro" id="IPR036890">
    <property type="entry name" value="HATPase_C_sf"/>
</dbReference>
<evidence type="ECO:0000256" key="10">
    <source>
        <dbReference type="ARBA" id="ARBA00022777"/>
    </source>
</evidence>
<evidence type="ECO:0000256" key="6">
    <source>
        <dbReference type="ARBA" id="ARBA00022485"/>
    </source>
</evidence>
<comment type="cofactor">
    <cofactor evidence="2">
        <name>[4Fe-4S] cluster</name>
        <dbReference type="ChEBI" id="CHEBI:49883"/>
    </cofactor>
</comment>
<feature type="domain" description="Histidine kinase" evidence="18">
    <location>
        <begin position="192"/>
        <end position="380"/>
    </location>
</feature>
<dbReference type="eggNOG" id="COG4585">
    <property type="taxonomic scope" value="Bacteria"/>
</dbReference>
<dbReference type="EC" id="2.7.13.3" evidence="4"/>
<evidence type="ECO:0000256" key="1">
    <source>
        <dbReference type="ARBA" id="ARBA00000085"/>
    </source>
</evidence>
<evidence type="ECO:0000256" key="14">
    <source>
        <dbReference type="ARBA" id="ARBA00024827"/>
    </source>
</evidence>
<dbReference type="GO" id="GO:0016020">
    <property type="term" value="C:membrane"/>
    <property type="evidence" value="ECO:0007669"/>
    <property type="project" value="InterPro"/>
</dbReference>
<dbReference type="InterPro" id="IPR004358">
    <property type="entry name" value="Sig_transdc_His_kin-like_C"/>
</dbReference>
<evidence type="ECO:0000313" key="20">
    <source>
        <dbReference type="Proteomes" id="UP000010988"/>
    </source>
</evidence>
<comment type="subcellular location">
    <subcellularLocation>
        <location evidence="3">Cytoplasm</location>
    </subcellularLocation>
</comment>
<dbReference type="Pfam" id="PF07730">
    <property type="entry name" value="HisKA_3"/>
    <property type="match status" value="1"/>
</dbReference>
<dbReference type="InterPro" id="IPR003594">
    <property type="entry name" value="HATPase_dom"/>
</dbReference>
<dbReference type="PIRSF" id="PIRSF037434">
    <property type="entry name" value="STHK_ChrS"/>
    <property type="match status" value="1"/>
</dbReference>
<evidence type="ECO:0000256" key="9">
    <source>
        <dbReference type="ARBA" id="ARBA00022723"/>
    </source>
</evidence>
<sequence length="404" mass="42010">MGDMHTSPLTPVVAGLRWGLHLLAVALTAVVMARALIATPADIAAAVVAAVWLAVYFAGGLALGDRRRALVWLTVLTTVWLAELALTPEATYLVFVLFFLYLHLLGRRRGSVAVVLATAVAVIGYAAHSGWSAAAVIGPILGAGVAVVISAGYAQLFAEAAQRERLIDELVTARADLDEQQQAVGRAAERERLAAEIHDTVAQSLSSIQLLLHAAEQATGERAQASIALARTAAAEALTETRRLIAELSPAPLDGSSLADALRRVAADASGHGIDTSVVIDGDVEPLAMPTEAALVRIAQGAVSNVVRHSQATTLHLTLTYTDDDVHLDIVDDGTGFAPDASEGYGLTTIRRRVADLGGIADVSSDAGGTTVAVSFPLARGSTDESRTGATDVTAAHMSMREGR</sequence>
<gene>
    <name evidence="19" type="ORF">GOACH_03_05550</name>
</gene>
<evidence type="ECO:0000256" key="17">
    <source>
        <dbReference type="SAM" id="Phobius"/>
    </source>
</evidence>
<accession>L7KHW4</accession>
<dbReference type="AlphaFoldDB" id="L7KHW4"/>
<keyword evidence="8" id="KW-0808">Transferase</keyword>
<dbReference type="SMART" id="SM00387">
    <property type="entry name" value="HATPase_c"/>
    <property type="match status" value="1"/>
</dbReference>
<feature type="transmembrane region" description="Helical" evidence="17">
    <location>
        <begin position="44"/>
        <end position="63"/>
    </location>
</feature>
<dbReference type="GO" id="GO:0046872">
    <property type="term" value="F:metal ion binding"/>
    <property type="evidence" value="ECO:0007669"/>
    <property type="project" value="UniProtKB-KW"/>
</dbReference>
<dbReference type="STRING" id="1220583.GOACH_03_05550"/>
<reference evidence="19 20" key="1">
    <citation type="submission" date="2012-12" db="EMBL/GenBank/DDBJ databases">
        <title>Whole genome shotgun sequence of Gordonia aichiensis NBRC 108223.</title>
        <authorList>
            <person name="Isaki-Nakamura S."/>
            <person name="Hosoyama A."/>
            <person name="Tsuchikane K."/>
            <person name="Ando Y."/>
            <person name="Baba S."/>
            <person name="Ohji S."/>
            <person name="Hamada M."/>
            <person name="Tamura T."/>
            <person name="Yamazoe A."/>
            <person name="Yamazaki S."/>
            <person name="Fujita N."/>
        </authorList>
    </citation>
    <scope>NUCLEOTIDE SEQUENCE [LARGE SCALE GENOMIC DNA]</scope>
    <source>
        <strain evidence="19 20">NBRC 108223</strain>
    </source>
</reference>
<evidence type="ECO:0000256" key="3">
    <source>
        <dbReference type="ARBA" id="ARBA00004496"/>
    </source>
</evidence>
<keyword evidence="7" id="KW-0963">Cytoplasm</keyword>
<evidence type="ECO:0000313" key="19">
    <source>
        <dbReference type="EMBL" id="GAC47532.1"/>
    </source>
</evidence>
<keyword evidence="13" id="KW-0411">Iron-sulfur</keyword>
<evidence type="ECO:0000256" key="12">
    <source>
        <dbReference type="ARBA" id="ARBA00023012"/>
    </source>
</evidence>
<dbReference type="Gene3D" id="3.30.565.10">
    <property type="entry name" value="Histidine kinase-like ATPase, C-terminal domain"/>
    <property type="match status" value="1"/>
</dbReference>
<dbReference type="Pfam" id="PF02518">
    <property type="entry name" value="HATPase_c"/>
    <property type="match status" value="1"/>
</dbReference>
<evidence type="ECO:0000256" key="16">
    <source>
        <dbReference type="SAM" id="MobiDB-lite"/>
    </source>
</evidence>
<feature type="transmembrane region" description="Helical" evidence="17">
    <location>
        <begin position="109"/>
        <end position="127"/>
    </location>
</feature>
<dbReference type="InterPro" id="IPR011712">
    <property type="entry name" value="Sig_transdc_His_kin_sub3_dim/P"/>
</dbReference>
<keyword evidence="12" id="KW-0902">Two-component regulatory system</keyword>
<dbReference type="InterPro" id="IPR005467">
    <property type="entry name" value="His_kinase_dom"/>
</dbReference>
<dbReference type="CDD" id="cd16917">
    <property type="entry name" value="HATPase_UhpB-NarQ-NarX-like"/>
    <property type="match status" value="1"/>
</dbReference>
<evidence type="ECO:0000256" key="2">
    <source>
        <dbReference type="ARBA" id="ARBA00001966"/>
    </source>
</evidence>
<dbReference type="SUPFAM" id="SSF55874">
    <property type="entry name" value="ATPase domain of HSP90 chaperone/DNA topoisomerase II/histidine kinase"/>
    <property type="match status" value="1"/>
</dbReference>
<keyword evidence="20" id="KW-1185">Reference proteome</keyword>
<keyword evidence="17" id="KW-0472">Membrane</keyword>
<keyword evidence="6" id="KW-0004">4Fe-4S</keyword>
<organism evidence="19 20">
    <name type="scientific">Gordonia aichiensis NBRC 108223</name>
    <dbReference type="NCBI Taxonomy" id="1220583"/>
    <lineage>
        <taxon>Bacteria</taxon>
        <taxon>Bacillati</taxon>
        <taxon>Actinomycetota</taxon>
        <taxon>Actinomycetes</taxon>
        <taxon>Mycobacteriales</taxon>
        <taxon>Gordoniaceae</taxon>
        <taxon>Gordonia</taxon>
    </lineage>
</organism>
<dbReference type="GO" id="GO:0000155">
    <property type="term" value="F:phosphorelay sensor kinase activity"/>
    <property type="evidence" value="ECO:0007669"/>
    <property type="project" value="InterPro"/>
</dbReference>
<dbReference type="PANTHER" id="PTHR24421">
    <property type="entry name" value="NITRATE/NITRITE SENSOR PROTEIN NARX-RELATED"/>
    <property type="match status" value="1"/>
</dbReference>
<dbReference type="EMBL" id="BANR01000003">
    <property type="protein sequence ID" value="GAC47532.1"/>
    <property type="molecule type" value="Genomic_DNA"/>
</dbReference>
<keyword evidence="11" id="KW-0408">Iron</keyword>